<sequence>MCDTNRFIGKILTNKQKQEMADLFSTSFSPEAKTFHKDIAEASNHLCCEVELPVGLKEEIGKT</sequence>
<evidence type="ECO:0000313" key="2">
    <source>
        <dbReference type="WBParaSite" id="nRc.2.0.1.t40666-RA"/>
    </source>
</evidence>
<accession>A0A915KPF3</accession>
<evidence type="ECO:0000313" key="1">
    <source>
        <dbReference type="Proteomes" id="UP000887565"/>
    </source>
</evidence>
<dbReference type="WBParaSite" id="nRc.2.0.1.t40666-RA">
    <property type="protein sequence ID" value="nRc.2.0.1.t40666-RA"/>
    <property type="gene ID" value="nRc.2.0.1.g40666"/>
</dbReference>
<keyword evidence="1" id="KW-1185">Reference proteome</keyword>
<dbReference type="AlphaFoldDB" id="A0A915KPF3"/>
<protein>
    <submittedName>
        <fullName evidence="2">Uncharacterized protein</fullName>
    </submittedName>
</protein>
<dbReference type="Proteomes" id="UP000887565">
    <property type="component" value="Unplaced"/>
</dbReference>
<organism evidence="1 2">
    <name type="scientific">Romanomermis culicivorax</name>
    <name type="common">Nematode worm</name>
    <dbReference type="NCBI Taxonomy" id="13658"/>
    <lineage>
        <taxon>Eukaryota</taxon>
        <taxon>Metazoa</taxon>
        <taxon>Ecdysozoa</taxon>
        <taxon>Nematoda</taxon>
        <taxon>Enoplea</taxon>
        <taxon>Dorylaimia</taxon>
        <taxon>Mermithida</taxon>
        <taxon>Mermithoidea</taxon>
        <taxon>Mermithidae</taxon>
        <taxon>Romanomermis</taxon>
    </lineage>
</organism>
<proteinExistence type="predicted"/>
<reference evidence="2" key="1">
    <citation type="submission" date="2022-11" db="UniProtKB">
        <authorList>
            <consortium name="WormBaseParasite"/>
        </authorList>
    </citation>
    <scope>IDENTIFICATION</scope>
</reference>
<name>A0A915KPF3_ROMCU</name>